<dbReference type="RefSeq" id="WP_147074461.1">
    <property type="nucleotide sequence ID" value="NZ_AP021884.1"/>
</dbReference>
<dbReference type="SUPFAM" id="SSF55811">
    <property type="entry name" value="Nudix"/>
    <property type="match status" value="1"/>
</dbReference>
<dbReference type="GO" id="GO:0017111">
    <property type="term" value="F:ribonucleoside triphosphate phosphatase activity"/>
    <property type="evidence" value="ECO:0007669"/>
    <property type="project" value="InterPro"/>
</dbReference>
<evidence type="ECO:0000256" key="2">
    <source>
        <dbReference type="ARBA" id="ARBA00011245"/>
    </source>
</evidence>
<organism evidence="6 7">
    <name type="scientific">Sulfuriferula plumbiphila</name>
    <dbReference type="NCBI Taxonomy" id="171865"/>
    <lineage>
        <taxon>Bacteria</taxon>
        <taxon>Pseudomonadati</taxon>
        <taxon>Pseudomonadota</taxon>
        <taxon>Betaproteobacteria</taxon>
        <taxon>Nitrosomonadales</taxon>
        <taxon>Sulfuricellaceae</taxon>
        <taxon>Sulfuriferula</taxon>
    </lineage>
</organism>
<dbReference type="InterPro" id="IPR015797">
    <property type="entry name" value="NUDIX_hydrolase-like_dom_sf"/>
</dbReference>
<dbReference type="Gene3D" id="3.90.79.10">
    <property type="entry name" value="Nucleoside Triphosphate Pyrophosphohydrolase"/>
    <property type="match status" value="1"/>
</dbReference>
<dbReference type="EC" id="3.6.1.-" evidence="4"/>
<dbReference type="PANTHER" id="PTHR43222">
    <property type="entry name" value="NUDIX HYDROLASE 23"/>
    <property type="match status" value="1"/>
</dbReference>
<dbReference type="Proteomes" id="UP000321337">
    <property type="component" value="Unassembled WGS sequence"/>
</dbReference>
<dbReference type="Pfam" id="PF00293">
    <property type="entry name" value="NUDIX"/>
    <property type="match status" value="1"/>
</dbReference>
<feature type="domain" description="Nudix hydrolase" evidence="5">
    <location>
        <begin position="4"/>
        <end position="131"/>
    </location>
</feature>
<dbReference type="OrthoDB" id="8594221at2"/>
<evidence type="ECO:0000256" key="4">
    <source>
        <dbReference type="RuleBase" id="RU364043"/>
    </source>
</evidence>
<accession>A0A512LAK4</accession>
<dbReference type="GO" id="GO:0004787">
    <property type="term" value="F:thiamine diphosphate phosphatase activity"/>
    <property type="evidence" value="ECO:0007669"/>
    <property type="project" value="InterPro"/>
</dbReference>
<evidence type="ECO:0000313" key="6">
    <source>
        <dbReference type="EMBL" id="GEP31499.1"/>
    </source>
</evidence>
<gene>
    <name evidence="4" type="primary">nudJ</name>
    <name evidence="6" type="ORF">TPL01_26370</name>
</gene>
<comment type="similarity">
    <text evidence="1 4">Belongs to the Nudix hydrolase family. NudJ subfamily.</text>
</comment>
<dbReference type="AlphaFoldDB" id="A0A512LAK4"/>
<dbReference type="GO" id="GO:0017110">
    <property type="term" value="F:nucleoside diphosphate phosphatase activity"/>
    <property type="evidence" value="ECO:0007669"/>
    <property type="project" value="InterPro"/>
</dbReference>
<sequence length="148" mass="16939">MIWKPHVTVAAVIEQNGRFLLVEEETDDGILFNQPAGHLDPGESLVTAVIRETLEESAHHFQPETLVGVYHWHQTAHDRTYLRFAFTGNITGSEPHRILDAGILRTVWQTPEEMRALQTRHRSPLVMRCVDDYLTGTRYPLALLTHYA</sequence>
<dbReference type="EMBL" id="BKAD01000030">
    <property type="protein sequence ID" value="GEP31499.1"/>
    <property type="molecule type" value="Genomic_DNA"/>
</dbReference>
<dbReference type="InterPro" id="IPR000086">
    <property type="entry name" value="NUDIX_hydrolase_dom"/>
</dbReference>
<keyword evidence="4 6" id="KW-0378">Hydrolase</keyword>
<comment type="caution">
    <text evidence="6">The sequence shown here is derived from an EMBL/GenBank/DDBJ whole genome shotgun (WGS) entry which is preliminary data.</text>
</comment>
<dbReference type="InterPro" id="IPR033713">
    <property type="entry name" value="NudJ"/>
</dbReference>
<dbReference type="PROSITE" id="PS51462">
    <property type="entry name" value="NUDIX"/>
    <property type="match status" value="1"/>
</dbReference>
<evidence type="ECO:0000256" key="1">
    <source>
        <dbReference type="ARBA" id="ARBA00007608"/>
    </source>
</evidence>
<reference evidence="6 7" key="1">
    <citation type="submission" date="2019-07" db="EMBL/GenBank/DDBJ databases">
        <title>Whole genome shotgun sequence of Thiobacillus plumbophilus NBRC 107929.</title>
        <authorList>
            <person name="Hosoyama A."/>
            <person name="Uohara A."/>
            <person name="Ohji S."/>
            <person name="Ichikawa N."/>
        </authorList>
    </citation>
    <scope>NUCLEOTIDE SEQUENCE [LARGE SCALE GENOMIC DNA]</scope>
    <source>
        <strain evidence="6 7">NBRC 107929</strain>
    </source>
</reference>
<dbReference type="PANTHER" id="PTHR43222:SF11">
    <property type="entry name" value="PHOSPHATASE NUDJ"/>
    <property type="match status" value="1"/>
</dbReference>
<comment type="cofactor">
    <cofactor evidence="4">
        <name>Mg(2+)</name>
        <dbReference type="ChEBI" id="CHEBI:18420"/>
    </cofactor>
</comment>
<protein>
    <recommendedName>
        <fullName evidence="3 4">Phosphatase NudJ</fullName>
        <ecNumber evidence="4">3.6.1.-</ecNumber>
    </recommendedName>
</protein>
<dbReference type="CDD" id="cd03675">
    <property type="entry name" value="NUDIX_Hydrolase"/>
    <property type="match status" value="1"/>
</dbReference>
<evidence type="ECO:0000313" key="7">
    <source>
        <dbReference type="Proteomes" id="UP000321337"/>
    </source>
</evidence>
<evidence type="ECO:0000256" key="3">
    <source>
        <dbReference type="ARBA" id="ARBA00015552"/>
    </source>
</evidence>
<keyword evidence="4" id="KW-0460">Magnesium</keyword>
<name>A0A512LAK4_9PROT</name>
<keyword evidence="7" id="KW-1185">Reference proteome</keyword>
<comment type="subunit">
    <text evidence="2 4">Monomer.</text>
</comment>
<evidence type="ECO:0000259" key="5">
    <source>
        <dbReference type="PROSITE" id="PS51462"/>
    </source>
</evidence>
<proteinExistence type="inferred from homology"/>